<dbReference type="PANTHER" id="PTHR34220">
    <property type="entry name" value="SENSOR HISTIDINE KINASE YPDA"/>
    <property type="match status" value="1"/>
</dbReference>
<feature type="domain" description="Signal transduction histidine kinase internal region" evidence="2">
    <location>
        <begin position="155"/>
        <end position="234"/>
    </location>
</feature>
<dbReference type="InterPro" id="IPR036890">
    <property type="entry name" value="HATPase_C_sf"/>
</dbReference>
<dbReference type="GO" id="GO:0016301">
    <property type="term" value="F:kinase activity"/>
    <property type="evidence" value="ECO:0007669"/>
    <property type="project" value="UniProtKB-KW"/>
</dbReference>
<proteinExistence type="predicted"/>
<accession>A0ABZ0W5E6</accession>
<evidence type="ECO:0000313" key="3">
    <source>
        <dbReference type="EMBL" id="WQD37316.1"/>
    </source>
</evidence>
<reference evidence="3 4" key="1">
    <citation type="submission" date="2023-12" db="EMBL/GenBank/DDBJ databases">
        <title>Genome sequencing and assembly of bacterial species from a model synthetic community.</title>
        <authorList>
            <person name="Hogle S.L."/>
        </authorList>
    </citation>
    <scope>NUCLEOTIDE SEQUENCE [LARGE SCALE GENOMIC DNA]</scope>
    <source>
        <strain evidence="3 4">HAMBI_3031</strain>
    </source>
</reference>
<gene>
    <name evidence="3" type="ORF">U0035_16735</name>
</gene>
<keyword evidence="1" id="KW-0812">Transmembrane</keyword>
<dbReference type="EMBL" id="CP139960">
    <property type="protein sequence ID" value="WQD37316.1"/>
    <property type="molecule type" value="Genomic_DNA"/>
</dbReference>
<dbReference type="Gene3D" id="3.30.565.10">
    <property type="entry name" value="Histidine kinase-like ATPase, C-terminal domain"/>
    <property type="match status" value="1"/>
</dbReference>
<keyword evidence="3" id="KW-0418">Kinase</keyword>
<evidence type="ECO:0000259" key="2">
    <source>
        <dbReference type="Pfam" id="PF06580"/>
    </source>
</evidence>
<dbReference type="Pfam" id="PF06580">
    <property type="entry name" value="His_kinase"/>
    <property type="match status" value="1"/>
</dbReference>
<feature type="transmembrane region" description="Helical" evidence="1">
    <location>
        <begin position="36"/>
        <end position="57"/>
    </location>
</feature>
<evidence type="ECO:0000256" key="1">
    <source>
        <dbReference type="SAM" id="Phobius"/>
    </source>
</evidence>
<keyword evidence="3" id="KW-0808">Transferase</keyword>
<dbReference type="RefSeq" id="WP_114792343.1">
    <property type="nucleotide sequence ID" value="NZ_CP139960.1"/>
</dbReference>
<sequence length="345" mass="39076">MASPLSAKRFIASLIIGWMVLISAQALILYDLKFPISIVLGDSFLSITMLLLASLLVLNITRYYLPTSYQYIGIIASSSVLSLLWLLISNSSLKILFEEQTAYLGFLHNSLVIRYAFAFLVLTIVTIASILWYNWQERKKESKRKSDVEALSREAELFKLRQQLQPHFLFNSLNSINALIGLDPQLARKMVQQLSDFLRGTLKKEESQMVTLEEEIGYLNLYLEIEKVRFGNRLQTKIDISEGCKPALLPTLLLQPIVENAIKFGLYDTTGQTLITIDCHSEGNELIISVKNPFDPETSMPKKGTGFGLSSIKRRLYLLFARNDLLSTATHDTIFETTVKIPQQV</sequence>
<dbReference type="SUPFAM" id="SSF55874">
    <property type="entry name" value="ATPase domain of HSP90 chaperone/DNA topoisomerase II/histidine kinase"/>
    <property type="match status" value="1"/>
</dbReference>
<feature type="transmembrane region" description="Helical" evidence="1">
    <location>
        <begin position="69"/>
        <end position="88"/>
    </location>
</feature>
<feature type="transmembrane region" description="Helical" evidence="1">
    <location>
        <begin position="112"/>
        <end position="135"/>
    </location>
</feature>
<dbReference type="PANTHER" id="PTHR34220:SF7">
    <property type="entry name" value="SENSOR HISTIDINE KINASE YPDA"/>
    <property type="match status" value="1"/>
</dbReference>
<dbReference type="InterPro" id="IPR050640">
    <property type="entry name" value="Bact_2-comp_sensor_kinase"/>
</dbReference>
<protein>
    <submittedName>
        <fullName evidence="3">Histidine kinase</fullName>
    </submittedName>
</protein>
<evidence type="ECO:0000313" key="4">
    <source>
        <dbReference type="Proteomes" id="UP001325680"/>
    </source>
</evidence>
<keyword evidence="1" id="KW-0472">Membrane</keyword>
<keyword evidence="4" id="KW-1185">Reference proteome</keyword>
<name>A0ABZ0W5E6_9BACT</name>
<dbReference type="Proteomes" id="UP001325680">
    <property type="component" value="Chromosome"/>
</dbReference>
<keyword evidence="1" id="KW-1133">Transmembrane helix</keyword>
<organism evidence="3 4">
    <name type="scientific">Niabella yanshanensis</name>
    <dbReference type="NCBI Taxonomy" id="577386"/>
    <lineage>
        <taxon>Bacteria</taxon>
        <taxon>Pseudomonadati</taxon>
        <taxon>Bacteroidota</taxon>
        <taxon>Chitinophagia</taxon>
        <taxon>Chitinophagales</taxon>
        <taxon>Chitinophagaceae</taxon>
        <taxon>Niabella</taxon>
    </lineage>
</organism>
<feature type="transmembrane region" description="Helical" evidence="1">
    <location>
        <begin position="12"/>
        <end position="30"/>
    </location>
</feature>
<dbReference type="InterPro" id="IPR010559">
    <property type="entry name" value="Sig_transdc_His_kin_internal"/>
</dbReference>